<reference evidence="1" key="2">
    <citation type="journal article" date="2015" name="Data Brief">
        <title>Shoot transcriptome of the giant reed, Arundo donax.</title>
        <authorList>
            <person name="Barrero R.A."/>
            <person name="Guerrero F.D."/>
            <person name="Moolhuijzen P."/>
            <person name="Goolsby J.A."/>
            <person name="Tidwell J."/>
            <person name="Bellgard S.E."/>
            <person name="Bellgard M.I."/>
        </authorList>
    </citation>
    <scope>NUCLEOTIDE SEQUENCE</scope>
    <source>
        <tissue evidence="1">Shoot tissue taken approximately 20 cm above the soil surface</tissue>
    </source>
</reference>
<dbReference type="AlphaFoldDB" id="A0A0A9FNH0"/>
<accession>A0A0A9FNH0</accession>
<name>A0A0A9FNH0_ARUDO</name>
<proteinExistence type="predicted"/>
<evidence type="ECO:0000313" key="1">
    <source>
        <dbReference type="EMBL" id="JAE14360.1"/>
    </source>
</evidence>
<sequence>MQPCRPAFNLSSLITTGYYTPPPVPKCTTGYYYNKSTLHRIYCSQTSLHASKLFSREQK</sequence>
<reference evidence="1" key="1">
    <citation type="submission" date="2014-09" db="EMBL/GenBank/DDBJ databases">
        <authorList>
            <person name="Magalhaes I.L.F."/>
            <person name="Oliveira U."/>
            <person name="Santos F.R."/>
            <person name="Vidigal T.H.D.A."/>
            <person name="Brescovit A.D."/>
            <person name="Santos A.J."/>
        </authorList>
    </citation>
    <scope>NUCLEOTIDE SEQUENCE</scope>
    <source>
        <tissue evidence="1">Shoot tissue taken approximately 20 cm above the soil surface</tissue>
    </source>
</reference>
<protein>
    <submittedName>
        <fullName evidence="1">Uncharacterized protein</fullName>
    </submittedName>
</protein>
<organism evidence="1">
    <name type="scientific">Arundo donax</name>
    <name type="common">Giant reed</name>
    <name type="synonym">Donax arundinaceus</name>
    <dbReference type="NCBI Taxonomy" id="35708"/>
    <lineage>
        <taxon>Eukaryota</taxon>
        <taxon>Viridiplantae</taxon>
        <taxon>Streptophyta</taxon>
        <taxon>Embryophyta</taxon>
        <taxon>Tracheophyta</taxon>
        <taxon>Spermatophyta</taxon>
        <taxon>Magnoliopsida</taxon>
        <taxon>Liliopsida</taxon>
        <taxon>Poales</taxon>
        <taxon>Poaceae</taxon>
        <taxon>PACMAD clade</taxon>
        <taxon>Arundinoideae</taxon>
        <taxon>Arundineae</taxon>
        <taxon>Arundo</taxon>
    </lineage>
</organism>
<dbReference type="EMBL" id="GBRH01183536">
    <property type="protein sequence ID" value="JAE14360.1"/>
    <property type="molecule type" value="Transcribed_RNA"/>
</dbReference>